<name>A0AAV0DRD2_9ASTE</name>
<keyword evidence="1" id="KW-0812">Transmembrane</keyword>
<organism evidence="2 3">
    <name type="scientific">Cuscuta epithymum</name>
    <dbReference type="NCBI Taxonomy" id="186058"/>
    <lineage>
        <taxon>Eukaryota</taxon>
        <taxon>Viridiplantae</taxon>
        <taxon>Streptophyta</taxon>
        <taxon>Embryophyta</taxon>
        <taxon>Tracheophyta</taxon>
        <taxon>Spermatophyta</taxon>
        <taxon>Magnoliopsida</taxon>
        <taxon>eudicotyledons</taxon>
        <taxon>Gunneridae</taxon>
        <taxon>Pentapetalae</taxon>
        <taxon>asterids</taxon>
        <taxon>lamiids</taxon>
        <taxon>Solanales</taxon>
        <taxon>Convolvulaceae</taxon>
        <taxon>Cuscuteae</taxon>
        <taxon>Cuscuta</taxon>
        <taxon>Cuscuta subgen. Cuscuta</taxon>
    </lineage>
</organism>
<evidence type="ECO:0000313" key="2">
    <source>
        <dbReference type="EMBL" id="CAH9105358.1"/>
    </source>
</evidence>
<sequence length="159" mass="18208">MASSSFTSTARITPSLSYEPPVYCWSGLKSPICVARESGRRFFGCQRWKEGGCKYFAWKDENGIEQGQNPELLTSGAEKMLFQDLKYIVCDMRRELTGRRVEVSDLKTIVQTQMEDMKKLIEMEESKKFEFLWKLVGLVVIGVSMIIYVPNEKNSVVVV</sequence>
<gene>
    <name evidence="2" type="ORF">CEPIT_LOCUS17179</name>
</gene>
<dbReference type="AlphaFoldDB" id="A0AAV0DRD2"/>
<feature type="transmembrane region" description="Helical" evidence="1">
    <location>
        <begin position="131"/>
        <end position="149"/>
    </location>
</feature>
<keyword evidence="3" id="KW-1185">Reference proteome</keyword>
<comment type="caution">
    <text evidence="2">The sequence shown here is derived from an EMBL/GenBank/DDBJ whole genome shotgun (WGS) entry which is preliminary data.</text>
</comment>
<evidence type="ECO:0000256" key="1">
    <source>
        <dbReference type="SAM" id="Phobius"/>
    </source>
</evidence>
<evidence type="ECO:0008006" key="4">
    <source>
        <dbReference type="Google" id="ProtNLM"/>
    </source>
</evidence>
<accession>A0AAV0DRD2</accession>
<dbReference type="Proteomes" id="UP001152523">
    <property type="component" value="Unassembled WGS sequence"/>
</dbReference>
<proteinExistence type="predicted"/>
<reference evidence="2" key="1">
    <citation type="submission" date="2022-07" db="EMBL/GenBank/DDBJ databases">
        <authorList>
            <person name="Macas J."/>
            <person name="Novak P."/>
            <person name="Neumann P."/>
        </authorList>
    </citation>
    <scope>NUCLEOTIDE SEQUENCE</scope>
</reference>
<keyword evidence="1" id="KW-0472">Membrane</keyword>
<protein>
    <recommendedName>
        <fullName evidence="4">Zinc finger GRF-type domain-containing protein</fullName>
    </recommendedName>
</protein>
<evidence type="ECO:0000313" key="3">
    <source>
        <dbReference type="Proteomes" id="UP001152523"/>
    </source>
</evidence>
<keyword evidence="1" id="KW-1133">Transmembrane helix</keyword>
<dbReference type="EMBL" id="CAMAPF010000131">
    <property type="protein sequence ID" value="CAH9105358.1"/>
    <property type="molecule type" value="Genomic_DNA"/>
</dbReference>